<name>W6UDZ8_ECHGR</name>
<organism evidence="2 3">
    <name type="scientific">Echinococcus granulosus</name>
    <name type="common">Hydatid tapeworm</name>
    <dbReference type="NCBI Taxonomy" id="6210"/>
    <lineage>
        <taxon>Eukaryota</taxon>
        <taxon>Metazoa</taxon>
        <taxon>Spiralia</taxon>
        <taxon>Lophotrochozoa</taxon>
        <taxon>Platyhelminthes</taxon>
        <taxon>Cestoda</taxon>
        <taxon>Eucestoda</taxon>
        <taxon>Cyclophyllidea</taxon>
        <taxon>Taeniidae</taxon>
        <taxon>Echinococcus</taxon>
        <taxon>Echinococcus granulosus group</taxon>
    </lineage>
</organism>
<proteinExistence type="predicted"/>
<feature type="region of interest" description="Disordered" evidence="1">
    <location>
        <begin position="1"/>
        <end position="21"/>
    </location>
</feature>
<dbReference type="KEGG" id="egl:EGR_05869"/>
<dbReference type="AlphaFoldDB" id="W6UDZ8"/>
<evidence type="ECO:0000313" key="3">
    <source>
        <dbReference type="Proteomes" id="UP000019149"/>
    </source>
</evidence>
<keyword evidence="3" id="KW-1185">Reference proteome</keyword>
<dbReference type="GeneID" id="36341584"/>
<dbReference type="CTD" id="36341584"/>
<dbReference type="Proteomes" id="UP000019149">
    <property type="component" value="Unassembled WGS sequence"/>
</dbReference>
<protein>
    <submittedName>
        <fullName evidence="2">Uncharacterized protein</fullName>
    </submittedName>
</protein>
<comment type="caution">
    <text evidence="2">The sequence shown here is derived from an EMBL/GenBank/DDBJ whole genome shotgun (WGS) entry which is preliminary data.</text>
</comment>
<accession>W6UDZ8</accession>
<dbReference type="RefSeq" id="XP_024350464.1">
    <property type="nucleotide sequence ID" value="XM_024495118.1"/>
</dbReference>
<gene>
    <name evidence="2" type="ORF">EGR_05869</name>
</gene>
<dbReference type="EMBL" id="APAU02000047">
    <property type="protein sequence ID" value="EUB59268.1"/>
    <property type="molecule type" value="Genomic_DNA"/>
</dbReference>
<sequence length="53" mass="5729">MTKLGTTRTPSFRSSDTATATTVANQSLAKESMTIMPAPVIVLHNRHSDVMKP</sequence>
<evidence type="ECO:0000256" key="1">
    <source>
        <dbReference type="SAM" id="MobiDB-lite"/>
    </source>
</evidence>
<evidence type="ECO:0000313" key="2">
    <source>
        <dbReference type="EMBL" id="EUB59268.1"/>
    </source>
</evidence>
<reference evidence="2 3" key="1">
    <citation type="journal article" date="2013" name="Nat. Genet.">
        <title>The genome of the hydatid tapeworm Echinococcus granulosus.</title>
        <authorList>
            <person name="Zheng H."/>
            <person name="Zhang W."/>
            <person name="Zhang L."/>
            <person name="Zhang Z."/>
            <person name="Li J."/>
            <person name="Lu G."/>
            <person name="Zhu Y."/>
            <person name="Wang Y."/>
            <person name="Huang Y."/>
            <person name="Liu J."/>
            <person name="Kang H."/>
            <person name="Chen J."/>
            <person name="Wang L."/>
            <person name="Chen A."/>
            <person name="Yu S."/>
            <person name="Gao Z."/>
            <person name="Jin L."/>
            <person name="Gu W."/>
            <person name="Wang Z."/>
            <person name="Zhao L."/>
            <person name="Shi B."/>
            <person name="Wen H."/>
            <person name="Lin R."/>
            <person name="Jones M.K."/>
            <person name="Brejova B."/>
            <person name="Vinar T."/>
            <person name="Zhao G."/>
            <person name="McManus D.P."/>
            <person name="Chen Z."/>
            <person name="Zhou Y."/>
            <person name="Wang S."/>
        </authorList>
    </citation>
    <scope>NUCLEOTIDE SEQUENCE [LARGE SCALE GENOMIC DNA]</scope>
</reference>